<dbReference type="AlphaFoldDB" id="A0AAV8UKC2"/>
<evidence type="ECO:0000313" key="2">
    <source>
        <dbReference type="Proteomes" id="UP001157974"/>
    </source>
</evidence>
<sequence>MIGFVGVSGFGVRVAEDVGVCGRGQGMVMMAAKPLKVNIDMKGTPVWTLREATSEDAGKIAGLGEVFSAELVDSLILSSEGTALVASVNLKGGEEGGDQAQLSNVVVGAVVPNVSKAATVPGGPADQKLTMSGDIALLTVDERMPEKEDVEKKLLLGALRKLKLAQVSEAYVTIKKGSERKTVLESSGFAASSEEDDEETLFANLVSLNPDPQKKIA</sequence>
<organism evidence="1 2">
    <name type="scientific">Rhodosorus marinus</name>
    <dbReference type="NCBI Taxonomy" id="101924"/>
    <lineage>
        <taxon>Eukaryota</taxon>
        <taxon>Rhodophyta</taxon>
        <taxon>Stylonematophyceae</taxon>
        <taxon>Stylonematales</taxon>
        <taxon>Stylonemataceae</taxon>
        <taxon>Rhodosorus</taxon>
    </lineage>
</organism>
<protein>
    <submittedName>
        <fullName evidence="1">Uncharacterized protein</fullName>
    </submittedName>
</protein>
<comment type="caution">
    <text evidence="1">The sequence shown here is derived from an EMBL/GenBank/DDBJ whole genome shotgun (WGS) entry which is preliminary data.</text>
</comment>
<dbReference type="Proteomes" id="UP001157974">
    <property type="component" value="Unassembled WGS sequence"/>
</dbReference>
<dbReference type="EMBL" id="JAMWBK010000012">
    <property type="protein sequence ID" value="KAJ8901091.1"/>
    <property type="molecule type" value="Genomic_DNA"/>
</dbReference>
<reference evidence="1 2" key="1">
    <citation type="journal article" date="2023" name="Nat. Commun.">
        <title>Origin of minicircular mitochondrial genomes in red algae.</title>
        <authorList>
            <person name="Lee Y."/>
            <person name="Cho C.H."/>
            <person name="Lee Y.M."/>
            <person name="Park S.I."/>
            <person name="Yang J.H."/>
            <person name="West J.A."/>
            <person name="Bhattacharya D."/>
            <person name="Yoon H.S."/>
        </authorList>
    </citation>
    <scope>NUCLEOTIDE SEQUENCE [LARGE SCALE GENOMIC DNA]</scope>
    <source>
        <strain evidence="1 2">CCMP1338</strain>
        <tissue evidence="1">Whole cell</tissue>
    </source>
</reference>
<evidence type="ECO:0000313" key="1">
    <source>
        <dbReference type="EMBL" id="KAJ8901091.1"/>
    </source>
</evidence>
<keyword evidence="2" id="KW-1185">Reference proteome</keyword>
<gene>
    <name evidence="1" type="ORF">NDN08_004951</name>
</gene>
<name>A0AAV8UKC2_9RHOD</name>
<proteinExistence type="predicted"/>
<accession>A0AAV8UKC2</accession>